<name>A0A084QVH0_STAC4</name>
<organism evidence="5 6">
    <name type="scientific">Stachybotrys chlorohalonatus (strain IBT 40285)</name>
    <dbReference type="NCBI Taxonomy" id="1283841"/>
    <lineage>
        <taxon>Eukaryota</taxon>
        <taxon>Fungi</taxon>
        <taxon>Dikarya</taxon>
        <taxon>Ascomycota</taxon>
        <taxon>Pezizomycotina</taxon>
        <taxon>Sordariomycetes</taxon>
        <taxon>Hypocreomycetidae</taxon>
        <taxon>Hypocreales</taxon>
        <taxon>Stachybotryaceae</taxon>
        <taxon>Stachybotrys</taxon>
    </lineage>
</organism>
<sequence length="274" mass="28946">MAKVWFITGTSRGLGRALVQAVLGAGDNVIATARSPAPLEPVVAQYGSSRIHTVALDVTDYDAVVRVVQESQQVFGRIDVVVNNAGYAETSPLETVTVDSFKQQVDTNFFGTVWVTKAVIPIMRDQGSGRILQVSSVGSRVGTPGLVAYQSAKWAVAGLTTALASEVAPLGIKLTSLEPGGIKTDWAGSSMGLGDVTEPYQQTVGEFVKLRDMIVQHSTPPEKIAAAIVAISKVDDPPLRLLLGPETPGYAKAAAQRQAESDAKWETLTTTLAL</sequence>
<evidence type="ECO:0000259" key="4">
    <source>
        <dbReference type="SMART" id="SM00822"/>
    </source>
</evidence>
<evidence type="ECO:0000256" key="2">
    <source>
        <dbReference type="ARBA" id="ARBA00023002"/>
    </source>
</evidence>
<dbReference type="InterPro" id="IPR036291">
    <property type="entry name" value="NAD(P)-bd_dom_sf"/>
</dbReference>
<evidence type="ECO:0000256" key="3">
    <source>
        <dbReference type="RuleBase" id="RU000363"/>
    </source>
</evidence>
<dbReference type="Gene3D" id="3.40.50.720">
    <property type="entry name" value="NAD(P)-binding Rossmann-like Domain"/>
    <property type="match status" value="1"/>
</dbReference>
<dbReference type="SMART" id="SM00822">
    <property type="entry name" value="PKS_KR"/>
    <property type="match status" value="1"/>
</dbReference>
<dbReference type="Proteomes" id="UP000028524">
    <property type="component" value="Unassembled WGS sequence"/>
</dbReference>
<reference evidence="5 6" key="1">
    <citation type="journal article" date="2014" name="BMC Genomics">
        <title>Comparative genome sequencing reveals chemotype-specific gene clusters in the toxigenic black mold Stachybotrys.</title>
        <authorList>
            <person name="Semeiks J."/>
            <person name="Borek D."/>
            <person name="Otwinowski Z."/>
            <person name="Grishin N.V."/>
        </authorList>
    </citation>
    <scope>NUCLEOTIDE SEQUENCE [LARGE SCALE GENOMIC DNA]</scope>
    <source>
        <strain evidence="5 6">IBT 40285</strain>
    </source>
</reference>
<proteinExistence type="inferred from homology"/>
<feature type="domain" description="Ketoreductase" evidence="4">
    <location>
        <begin position="3"/>
        <end position="185"/>
    </location>
</feature>
<dbReference type="Pfam" id="PF00106">
    <property type="entry name" value="adh_short"/>
    <property type="match status" value="1"/>
</dbReference>
<dbReference type="PANTHER" id="PTHR43976:SF16">
    <property type="entry name" value="SHORT-CHAIN DEHYDROGENASE_REDUCTASE FAMILY PROTEIN"/>
    <property type="match status" value="1"/>
</dbReference>
<dbReference type="CDD" id="cd05374">
    <property type="entry name" value="17beta-HSD-like_SDR_c"/>
    <property type="match status" value="1"/>
</dbReference>
<evidence type="ECO:0000313" key="5">
    <source>
        <dbReference type="EMBL" id="KFA67955.1"/>
    </source>
</evidence>
<dbReference type="STRING" id="1283841.A0A084QVH0"/>
<keyword evidence="2" id="KW-0560">Oxidoreductase</keyword>
<dbReference type="GO" id="GO:0016491">
    <property type="term" value="F:oxidoreductase activity"/>
    <property type="evidence" value="ECO:0007669"/>
    <property type="project" value="UniProtKB-KW"/>
</dbReference>
<comment type="similarity">
    <text evidence="1 3">Belongs to the short-chain dehydrogenases/reductases (SDR) family.</text>
</comment>
<keyword evidence="6" id="KW-1185">Reference proteome</keyword>
<evidence type="ECO:0000256" key="1">
    <source>
        <dbReference type="ARBA" id="ARBA00006484"/>
    </source>
</evidence>
<dbReference type="AlphaFoldDB" id="A0A084QVH0"/>
<dbReference type="EMBL" id="KL660061">
    <property type="protein sequence ID" value="KFA67955.1"/>
    <property type="molecule type" value="Genomic_DNA"/>
</dbReference>
<dbReference type="HOGENOM" id="CLU_010194_2_9_1"/>
<dbReference type="PRINTS" id="PR00081">
    <property type="entry name" value="GDHRDH"/>
</dbReference>
<dbReference type="InterPro" id="IPR051911">
    <property type="entry name" value="SDR_oxidoreductase"/>
</dbReference>
<evidence type="ECO:0000313" key="6">
    <source>
        <dbReference type="Proteomes" id="UP000028524"/>
    </source>
</evidence>
<accession>A0A084QVH0</accession>
<dbReference type="InterPro" id="IPR002347">
    <property type="entry name" value="SDR_fam"/>
</dbReference>
<gene>
    <name evidence="5" type="ORF">S40285_03512</name>
</gene>
<protein>
    <recommendedName>
        <fullName evidence="4">Ketoreductase domain-containing protein</fullName>
    </recommendedName>
</protein>
<dbReference type="PRINTS" id="PR00080">
    <property type="entry name" value="SDRFAMILY"/>
</dbReference>
<dbReference type="InParanoid" id="A0A084QVH0"/>
<dbReference type="OrthoDB" id="1933717at2759"/>
<dbReference type="SUPFAM" id="SSF51735">
    <property type="entry name" value="NAD(P)-binding Rossmann-fold domains"/>
    <property type="match status" value="1"/>
</dbReference>
<dbReference type="PANTHER" id="PTHR43976">
    <property type="entry name" value="SHORT CHAIN DEHYDROGENASE"/>
    <property type="match status" value="1"/>
</dbReference>
<dbReference type="OMA" id="MARIWFV"/>
<dbReference type="InterPro" id="IPR057326">
    <property type="entry name" value="KR_dom"/>
</dbReference>